<keyword evidence="2" id="KW-1133">Transmembrane helix</keyword>
<feature type="chain" id="PRO_5040366016" evidence="3">
    <location>
        <begin position="19"/>
        <end position="312"/>
    </location>
</feature>
<feature type="signal peptide" evidence="3">
    <location>
        <begin position="1"/>
        <end position="18"/>
    </location>
</feature>
<evidence type="ECO:0000313" key="4">
    <source>
        <dbReference type="EMBL" id="CAI4213099.1"/>
    </source>
</evidence>
<protein>
    <submittedName>
        <fullName evidence="4">Uncharacterized protein</fullName>
    </submittedName>
</protein>
<name>A0A9P1GYD7_9PEZI</name>
<keyword evidence="2" id="KW-0812">Transmembrane</keyword>
<feature type="compositionally biased region" description="Polar residues" evidence="1">
    <location>
        <begin position="137"/>
        <end position="157"/>
    </location>
</feature>
<sequence length="312" mass="33626">MFWNLALTTGLMASLATASSGPVAIREDLVTLNSRDVLERGYGEVTSGHGLLKRQTAQDPNRRFESTVTLNPDGSINLDLDTTSGVFEADLRVYKFNEPNGAFAGIAPSQIGVGLMYLGASVSPVSADTMRNLSANATPNQAQRRQEVTSNNGTISQPEGGPDLELLQQYLLVGQIDNTRMQPNLSMAELEALVMPILTLTAQNSTGQTVSTNVSSNEAVFVTGVFSREIVMSDFALASAAVDMKLDQLSNRTVAFVLPGVQIMIYPIGLIITSIWLVVGLIAYGIGTYDRIRYADAYKRRAARANDTKGRI</sequence>
<evidence type="ECO:0000256" key="3">
    <source>
        <dbReference type="SAM" id="SignalP"/>
    </source>
</evidence>
<feature type="region of interest" description="Disordered" evidence="1">
    <location>
        <begin position="137"/>
        <end position="160"/>
    </location>
</feature>
<dbReference type="AlphaFoldDB" id="A0A9P1GYD7"/>
<feature type="transmembrane region" description="Helical" evidence="2">
    <location>
        <begin position="263"/>
        <end position="284"/>
    </location>
</feature>
<evidence type="ECO:0000313" key="5">
    <source>
        <dbReference type="Proteomes" id="UP000838763"/>
    </source>
</evidence>
<keyword evidence="3" id="KW-0732">Signal</keyword>
<keyword evidence="2" id="KW-0472">Membrane</keyword>
<dbReference type="Proteomes" id="UP000838763">
    <property type="component" value="Unassembled WGS sequence"/>
</dbReference>
<dbReference type="OrthoDB" id="2596908at2759"/>
<gene>
    <name evidence="4" type="ORF">PPNO1_LOCUS2852</name>
</gene>
<evidence type="ECO:0000256" key="1">
    <source>
        <dbReference type="SAM" id="MobiDB-lite"/>
    </source>
</evidence>
<organism evidence="4 5">
    <name type="scientific">Parascedosporium putredinis</name>
    <dbReference type="NCBI Taxonomy" id="1442378"/>
    <lineage>
        <taxon>Eukaryota</taxon>
        <taxon>Fungi</taxon>
        <taxon>Dikarya</taxon>
        <taxon>Ascomycota</taxon>
        <taxon>Pezizomycotina</taxon>
        <taxon>Sordariomycetes</taxon>
        <taxon>Hypocreomycetidae</taxon>
        <taxon>Microascales</taxon>
        <taxon>Microascaceae</taxon>
        <taxon>Parascedosporium</taxon>
    </lineage>
</organism>
<evidence type="ECO:0000256" key="2">
    <source>
        <dbReference type="SAM" id="Phobius"/>
    </source>
</evidence>
<comment type="caution">
    <text evidence="4">The sequence shown here is derived from an EMBL/GenBank/DDBJ whole genome shotgun (WGS) entry which is preliminary data.</text>
</comment>
<accession>A0A9P1GYD7</accession>
<reference evidence="4" key="1">
    <citation type="submission" date="2022-11" db="EMBL/GenBank/DDBJ databases">
        <authorList>
            <person name="Scott C."/>
            <person name="Bruce N."/>
        </authorList>
    </citation>
    <scope>NUCLEOTIDE SEQUENCE</scope>
</reference>
<proteinExistence type="predicted"/>
<dbReference type="EMBL" id="CALLCH030000007">
    <property type="protein sequence ID" value="CAI4213099.1"/>
    <property type="molecule type" value="Genomic_DNA"/>
</dbReference>
<keyword evidence="5" id="KW-1185">Reference proteome</keyword>